<gene>
    <name evidence="3" type="ORF">P344_04540</name>
</gene>
<dbReference type="RefSeq" id="WP_081717393.1">
    <property type="nucleotide sequence ID" value="NZ_CP002082.1"/>
</dbReference>
<dbReference type="HOGENOM" id="CLU_3030141_0_0_14"/>
<dbReference type="PATRIC" id="fig|838561.3.peg.866"/>
<evidence type="ECO:0000259" key="2">
    <source>
        <dbReference type="Pfam" id="PF00005"/>
    </source>
</evidence>
<feature type="domain" description="ABC transporter" evidence="2">
    <location>
        <begin position="16"/>
        <end position="49"/>
    </location>
</feature>
<dbReference type="PANTHER" id="PTHR42798">
    <property type="entry name" value="LIPOPROTEIN-RELEASING SYSTEM ATP-BINDING PROTEIN LOLD"/>
    <property type="match status" value="1"/>
</dbReference>
<dbReference type="KEGG" id="smia:P344_04540"/>
<dbReference type="OrthoDB" id="389713at2"/>
<protein>
    <recommendedName>
        <fullName evidence="2">ABC transporter domain-containing protein</fullName>
    </recommendedName>
</protein>
<sequence>MKKAIIIKNVSKTNILNAINLEIEHQEIIAIMGFSGSGKTTLLNLILGDWITRPR</sequence>
<dbReference type="Proteomes" id="UP000019260">
    <property type="component" value="Chromosome"/>
</dbReference>
<evidence type="ECO:0000313" key="4">
    <source>
        <dbReference type="Proteomes" id="UP000019260"/>
    </source>
</evidence>
<dbReference type="InterPro" id="IPR003439">
    <property type="entry name" value="ABC_transporter-like_ATP-bd"/>
</dbReference>
<dbReference type="GO" id="GO:0016887">
    <property type="term" value="F:ATP hydrolysis activity"/>
    <property type="evidence" value="ECO:0007669"/>
    <property type="project" value="InterPro"/>
</dbReference>
<dbReference type="InterPro" id="IPR027417">
    <property type="entry name" value="P-loop_NTPase"/>
</dbReference>
<dbReference type="EMBL" id="CP006720">
    <property type="protein sequence ID" value="AHI58230.1"/>
    <property type="molecule type" value="Genomic_DNA"/>
</dbReference>
<dbReference type="GO" id="GO:0005524">
    <property type="term" value="F:ATP binding"/>
    <property type="evidence" value="ECO:0007669"/>
    <property type="project" value="InterPro"/>
</dbReference>
<organism evidence="3 4">
    <name type="scientific">Spiroplasma mirum ATCC 29335</name>
    <dbReference type="NCBI Taxonomy" id="838561"/>
    <lineage>
        <taxon>Bacteria</taxon>
        <taxon>Bacillati</taxon>
        <taxon>Mycoplasmatota</taxon>
        <taxon>Mollicutes</taxon>
        <taxon>Entomoplasmatales</taxon>
        <taxon>Spiroplasmataceae</taxon>
        <taxon>Spiroplasma</taxon>
    </lineage>
</organism>
<dbReference type="STRING" id="838561.P344_04540"/>
<name>W6ANF1_9MOLU</name>
<dbReference type="SUPFAM" id="SSF52540">
    <property type="entry name" value="P-loop containing nucleoside triphosphate hydrolases"/>
    <property type="match status" value="1"/>
</dbReference>
<keyword evidence="4" id="KW-1185">Reference proteome</keyword>
<dbReference type="Gene3D" id="3.40.50.300">
    <property type="entry name" value="P-loop containing nucleotide triphosphate hydrolases"/>
    <property type="match status" value="1"/>
</dbReference>
<comment type="similarity">
    <text evidence="1">Belongs to the ABC transporter superfamily.</text>
</comment>
<proteinExistence type="inferred from homology"/>
<evidence type="ECO:0000313" key="3">
    <source>
        <dbReference type="EMBL" id="AHI58230.1"/>
    </source>
</evidence>
<dbReference type="AlphaFoldDB" id="W6ANF1"/>
<dbReference type="Pfam" id="PF00005">
    <property type="entry name" value="ABC_tran"/>
    <property type="match status" value="1"/>
</dbReference>
<reference evidence="3 4" key="1">
    <citation type="submission" date="2013-09" db="EMBL/GenBank/DDBJ databases">
        <title>Complete genome sequence of Spiroplasma mirum suckling mouse cataract agent.</title>
        <authorList>
            <person name="Landry C.A."/>
            <person name="Bastian F.O."/>
            <person name="Thune R.L."/>
        </authorList>
    </citation>
    <scope>NUCLEOTIDE SEQUENCE [LARGE SCALE GENOMIC DNA]</scope>
    <source>
        <strain evidence="3 4">SMCA</strain>
    </source>
</reference>
<dbReference type="PANTHER" id="PTHR42798:SF7">
    <property type="entry name" value="ALPHA-D-RIBOSE 1-METHYLPHOSPHONATE 5-TRIPHOSPHATE SYNTHASE SUBUNIT PHNL"/>
    <property type="match status" value="1"/>
</dbReference>
<evidence type="ECO:0000256" key="1">
    <source>
        <dbReference type="ARBA" id="ARBA00005417"/>
    </source>
</evidence>
<accession>W6ANF1</accession>